<dbReference type="EMBL" id="AMGX01000015">
    <property type="protein sequence ID" value="EXJ67805.1"/>
    <property type="molecule type" value="Genomic_DNA"/>
</dbReference>
<accession>W9WS19</accession>
<sequence length="259" mass="30271">MLLHVFRRQWKQRRLDYKMLLYQLHKDLQFASRFLSRPIFDEGEWLPTVLKPLWDVAAPYMPINPEEELDHAIIEDKTVSFWFTKSRPTLKYKKIQNTDSERLPPLPLVQTSAVSLAFHCHGRMISYYLDSEEQPKRDSLTDMAKAYLYAHKALAPASAQLLRWKNYNPRIMGVPIDDNCRLLNALGYAIDQCEIFSARGVGNKYLNARMWDLKVILQGFSYEEPLPSQGSVWFEEMVLSYQLGEELQRPLNDLSPASR</sequence>
<comment type="caution">
    <text evidence="1">The sequence shown here is derived from an EMBL/GenBank/DDBJ whole genome shotgun (WGS) entry which is preliminary data.</text>
</comment>
<dbReference type="AlphaFoldDB" id="W9WS19"/>
<dbReference type="OrthoDB" id="4140097at2759"/>
<dbReference type="HOGENOM" id="CLU_1073650_0_0_1"/>
<evidence type="ECO:0000313" key="1">
    <source>
        <dbReference type="EMBL" id="EXJ67805.1"/>
    </source>
</evidence>
<gene>
    <name evidence="1" type="ORF">A1O5_09151</name>
</gene>
<dbReference type="RefSeq" id="XP_007747921.1">
    <property type="nucleotide sequence ID" value="XM_007749731.1"/>
</dbReference>
<proteinExistence type="predicted"/>
<reference evidence="1 2" key="1">
    <citation type="submission" date="2013-03" db="EMBL/GenBank/DDBJ databases">
        <title>The Genome Sequence of Cladophialophora psammophila CBS 110553.</title>
        <authorList>
            <consortium name="The Broad Institute Genomics Platform"/>
            <person name="Cuomo C."/>
            <person name="de Hoog S."/>
            <person name="Gorbushina A."/>
            <person name="Walker B."/>
            <person name="Young S.K."/>
            <person name="Zeng Q."/>
            <person name="Gargeya S."/>
            <person name="Fitzgerald M."/>
            <person name="Haas B."/>
            <person name="Abouelleil A."/>
            <person name="Allen A.W."/>
            <person name="Alvarado L."/>
            <person name="Arachchi H.M."/>
            <person name="Berlin A.M."/>
            <person name="Chapman S.B."/>
            <person name="Gainer-Dewar J."/>
            <person name="Goldberg J."/>
            <person name="Griggs A."/>
            <person name="Gujja S."/>
            <person name="Hansen M."/>
            <person name="Howarth C."/>
            <person name="Imamovic A."/>
            <person name="Ireland A."/>
            <person name="Larimer J."/>
            <person name="McCowan C."/>
            <person name="Murphy C."/>
            <person name="Pearson M."/>
            <person name="Poon T.W."/>
            <person name="Priest M."/>
            <person name="Roberts A."/>
            <person name="Saif S."/>
            <person name="Shea T."/>
            <person name="Sisk P."/>
            <person name="Sykes S."/>
            <person name="Wortman J."/>
            <person name="Nusbaum C."/>
            <person name="Birren B."/>
        </authorList>
    </citation>
    <scope>NUCLEOTIDE SEQUENCE [LARGE SCALE GENOMIC DNA]</scope>
    <source>
        <strain evidence="1 2">CBS 110553</strain>
    </source>
</reference>
<organism evidence="1 2">
    <name type="scientific">Cladophialophora psammophila CBS 110553</name>
    <dbReference type="NCBI Taxonomy" id="1182543"/>
    <lineage>
        <taxon>Eukaryota</taxon>
        <taxon>Fungi</taxon>
        <taxon>Dikarya</taxon>
        <taxon>Ascomycota</taxon>
        <taxon>Pezizomycotina</taxon>
        <taxon>Eurotiomycetes</taxon>
        <taxon>Chaetothyriomycetidae</taxon>
        <taxon>Chaetothyriales</taxon>
        <taxon>Herpotrichiellaceae</taxon>
        <taxon>Cladophialophora</taxon>
    </lineage>
</organism>
<name>W9WS19_9EURO</name>
<keyword evidence="2" id="KW-1185">Reference proteome</keyword>
<dbReference type="Proteomes" id="UP000019471">
    <property type="component" value="Unassembled WGS sequence"/>
</dbReference>
<protein>
    <submittedName>
        <fullName evidence="1">Uncharacterized protein</fullName>
    </submittedName>
</protein>
<dbReference type="GeneID" id="19193848"/>
<evidence type="ECO:0000313" key="2">
    <source>
        <dbReference type="Proteomes" id="UP000019471"/>
    </source>
</evidence>